<evidence type="ECO:0000313" key="7">
    <source>
        <dbReference type="EMBL" id="TWT55008.1"/>
    </source>
</evidence>
<keyword evidence="3" id="KW-0520">NAD</keyword>
<dbReference type="SUPFAM" id="SSF53720">
    <property type="entry name" value="ALDH-like"/>
    <property type="match status" value="1"/>
</dbReference>
<dbReference type="InterPro" id="IPR016160">
    <property type="entry name" value="Ald_DH_CS_CYS"/>
</dbReference>
<dbReference type="OrthoDB" id="4503395at2"/>
<keyword evidence="2 5" id="KW-0560">Oxidoreductase</keyword>
<protein>
    <submittedName>
        <fullName evidence="7">Phenylacetaldehyde dehydrogenase</fullName>
        <ecNumber evidence="7">1.2.1.39</ecNumber>
    </submittedName>
</protein>
<dbReference type="Gene3D" id="3.40.605.10">
    <property type="entry name" value="Aldehyde Dehydrogenase, Chain A, domain 1"/>
    <property type="match status" value="1"/>
</dbReference>
<dbReference type="PROSITE" id="PS00070">
    <property type="entry name" value="ALDEHYDE_DEHYDR_CYS"/>
    <property type="match status" value="1"/>
</dbReference>
<dbReference type="AlphaFoldDB" id="A0A5C5WWP2"/>
<dbReference type="InterPro" id="IPR015590">
    <property type="entry name" value="Aldehyde_DH_dom"/>
</dbReference>
<dbReference type="FunFam" id="3.40.309.10:FF:000012">
    <property type="entry name" value="Betaine aldehyde dehydrogenase"/>
    <property type="match status" value="1"/>
</dbReference>
<name>A0A5C5WWP2_9BACT</name>
<evidence type="ECO:0000256" key="1">
    <source>
        <dbReference type="ARBA" id="ARBA00009986"/>
    </source>
</evidence>
<evidence type="ECO:0000259" key="6">
    <source>
        <dbReference type="Pfam" id="PF00171"/>
    </source>
</evidence>
<proteinExistence type="inferred from homology"/>
<comment type="similarity">
    <text evidence="1 5">Belongs to the aldehyde dehydrogenase family.</text>
</comment>
<dbReference type="InterPro" id="IPR016161">
    <property type="entry name" value="Ald_DH/histidinol_DH"/>
</dbReference>
<sequence>MSAVANSPLFDSVQSFLSSPKQLLIDGRWVSAKSGKNFDVFDPATDEVVAQVAEGDAADIDLAVTAARKAFDSGPWSKMTPSQRGQLIWKVGELIEQNADELAQLETLDNGKPFNVAKAADVALAADMFRYMAGWATKIEGDTLSLGVPYAPDADFHAFTMREPIGVVGQIIPWNFPLLMAAWKLAPALATGCTVVLKPAEQTPLSALRLGELLLEAGIPAGVVNIVPGFGETAGAAIASHDLIDKVAFTGSTEVGKIIIKAAAGNLKKVTLELGGKSPNVIYDDADIDMAIAGAADAIFFNQGQVCSAGSRLYVQKGIYDEVVAGVSEIANNLKVGSGFDPATQMGPLVSREQHERVSGYLRAGLAEGAQASAGGAPLDRPGYFVQPTVLKDASVDMSVVREEIFGPVVAAMPFSDDGDLVSQANDSAYGLASGIWTKDISKAHRFAKAVKAGTVWINCYNIFDASLPFGGYKQSGWGREMGHAALENYLQTKSVVIKL</sequence>
<dbReference type="InterPro" id="IPR016163">
    <property type="entry name" value="Ald_DH_C"/>
</dbReference>
<evidence type="ECO:0000256" key="2">
    <source>
        <dbReference type="ARBA" id="ARBA00023002"/>
    </source>
</evidence>
<dbReference type="PANTHER" id="PTHR11699">
    <property type="entry name" value="ALDEHYDE DEHYDROGENASE-RELATED"/>
    <property type="match status" value="1"/>
</dbReference>
<evidence type="ECO:0000313" key="8">
    <source>
        <dbReference type="Proteomes" id="UP000316598"/>
    </source>
</evidence>
<feature type="domain" description="Aldehyde dehydrogenase" evidence="6">
    <location>
        <begin position="29"/>
        <end position="496"/>
    </location>
</feature>
<dbReference type="Proteomes" id="UP000316598">
    <property type="component" value="Unassembled WGS sequence"/>
</dbReference>
<dbReference type="GO" id="GO:0008957">
    <property type="term" value="F:phenylacetaldehyde dehydrogenase (NAD+) activity"/>
    <property type="evidence" value="ECO:0007669"/>
    <property type="project" value="UniProtKB-EC"/>
</dbReference>
<evidence type="ECO:0000256" key="3">
    <source>
        <dbReference type="ARBA" id="ARBA00023027"/>
    </source>
</evidence>
<dbReference type="FunFam" id="3.40.605.10:FF:000026">
    <property type="entry name" value="Aldehyde dehydrogenase, putative"/>
    <property type="match status" value="1"/>
</dbReference>
<organism evidence="7 8">
    <name type="scientific">Rubripirellula amarantea</name>
    <dbReference type="NCBI Taxonomy" id="2527999"/>
    <lineage>
        <taxon>Bacteria</taxon>
        <taxon>Pseudomonadati</taxon>
        <taxon>Planctomycetota</taxon>
        <taxon>Planctomycetia</taxon>
        <taxon>Pirellulales</taxon>
        <taxon>Pirellulaceae</taxon>
        <taxon>Rubripirellula</taxon>
    </lineage>
</organism>
<comment type="caution">
    <text evidence="7">The sequence shown here is derived from an EMBL/GenBank/DDBJ whole genome shotgun (WGS) entry which is preliminary data.</text>
</comment>
<dbReference type="PROSITE" id="PS00687">
    <property type="entry name" value="ALDEHYDE_DEHYDR_GLU"/>
    <property type="match status" value="1"/>
</dbReference>
<dbReference type="RefSeq" id="WP_146514956.1">
    <property type="nucleotide sequence ID" value="NZ_SJPI01000001.1"/>
</dbReference>
<dbReference type="InterPro" id="IPR029510">
    <property type="entry name" value="Ald_DH_CS_GLU"/>
</dbReference>
<dbReference type="FunFam" id="3.40.605.10:FF:000011">
    <property type="entry name" value="ALD5p Mitochondrial aldehyde dehydrogenase"/>
    <property type="match status" value="1"/>
</dbReference>
<dbReference type="EMBL" id="SJPI01000001">
    <property type="protein sequence ID" value="TWT55008.1"/>
    <property type="molecule type" value="Genomic_DNA"/>
</dbReference>
<reference evidence="7 8" key="1">
    <citation type="submission" date="2019-02" db="EMBL/GenBank/DDBJ databases">
        <title>Deep-cultivation of Planctomycetes and their phenomic and genomic characterization uncovers novel biology.</title>
        <authorList>
            <person name="Wiegand S."/>
            <person name="Jogler M."/>
            <person name="Boedeker C."/>
            <person name="Pinto D."/>
            <person name="Vollmers J."/>
            <person name="Rivas-Marin E."/>
            <person name="Kohn T."/>
            <person name="Peeters S.H."/>
            <person name="Heuer A."/>
            <person name="Rast P."/>
            <person name="Oberbeckmann S."/>
            <person name="Bunk B."/>
            <person name="Jeske O."/>
            <person name="Meyerdierks A."/>
            <person name="Storesund J.E."/>
            <person name="Kallscheuer N."/>
            <person name="Luecker S."/>
            <person name="Lage O.M."/>
            <person name="Pohl T."/>
            <person name="Merkel B.J."/>
            <person name="Hornburger P."/>
            <person name="Mueller R.-W."/>
            <person name="Bruemmer F."/>
            <person name="Labrenz M."/>
            <person name="Spormann A.M."/>
            <person name="Op Den Camp H."/>
            <person name="Overmann J."/>
            <person name="Amann R."/>
            <person name="Jetten M.S.M."/>
            <person name="Mascher T."/>
            <person name="Medema M.H."/>
            <person name="Devos D.P."/>
            <person name="Kaster A.-K."/>
            <person name="Ovreas L."/>
            <person name="Rohde M."/>
            <person name="Galperin M.Y."/>
            <person name="Jogler C."/>
        </authorList>
    </citation>
    <scope>NUCLEOTIDE SEQUENCE [LARGE SCALE GENOMIC DNA]</scope>
    <source>
        <strain evidence="7 8">Pla22</strain>
    </source>
</reference>
<dbReference type="InterPro" id="IPR016162">
    <property type="entry name" value="Ald_DH_N"/>
</dbReference>
<evidence type="ECO:0000256" key="4">
    <source>
        <dbReference type="PROSITE-ProRule" id="PRU10007"/>
    </source>
</evidence>
<dbReference type="Gene3D" id="3.40.309.10">
    <property type="entry name" value="Aldehyde Dehydrogenase, Chain A, domain 2"/>
    <property type="match status" value="1"/>
</dbReference>
<accession>A0A5C5WWP2</accession>
<evidence type="ECO:0000256" key="5">
    <source>
        <dbReference type="RuleBase" id="RU003345"/>
    </source>
</evidence>
<dbReference type="EC" id="1.2.1.39" evidence="7"/>
<feature type="active site" evidence="4">
    <location>
        <position position="273"/>
    </location>
</feature>
<keyword evidence="8" id="KW-1185">Reference proteome</keyword>
<gene>
    <name evidence="7" type="primary">feaB</name>
    <name evidence="7" type="ORF">Pla22_26620</name>
</gene>
<dbReference type="Pfam" id="PF00171">
    <property type="entry name" value="Aldedh"/>
    <property type="match status" value="1"/>
</dbReference>